<dbReference type="Gene3D" id="1.25.40.20">
    <property type="entry name" value="Ankyrin repeat-containing domain"/>
    <property type="match status" value="3"/>
</dbReference>
<keyword evidence="1" id="KW-0040">ANK repeat</keyword>
<evidence type="ECO:0000313" key="4">
    <source>
        <dbReference type="Proteomes" id="UP001589590"/>
    </source>
</evidence>
<dbReference type="PROSITE" id="PS50088">
    <property type="entry name" value="ANK_REPEAT"/>
    <property type="match status" value="2"/>
</dbReference>
<reference evidence="3 4" key="1">
    <citation type="submission" date="2024-09" db="EMBL/GenBank/DDBJ databases">
        <authorList>
            <person name="Sun Q."/>
            <person name="Mori K."/>
        </authorList>
    </citation>
    <scope>NUCLEOTIDE SEQUENCE [LARGE SCALE GENOMIC DNA]</scope>
    <source>
        <strain evidence="3 4">CECT 8300</strain>
    </source>
</reference>
<dbReference type="Pfam" id="PF12796">
    <property type="entry name" value="Ank_2"/>
    <property type="match status" value="3"/>
</dbReference>
<feature type="repeat" description="ANK" evidence="1">
    <location>
        <begin position="404"/>
        <end position="437"/>
    </location>
</feature>
<dbReference type="RefSeq" id="WP_290269164.1">
    <property type="nucleotide sequence ID" value="NZ_JAUFQP010000007.1"/>
</dbReference>
<name>A0ABV5GVK6_9FLAO</name>
<feature type="signal peptide" evidence="2">
    <location>
        <begin position="1"/>
        <end position="19"/>
    </location>
</feature>
<evidence type="ECO:0000313" key="3">
    <source>
        <dbReference type="EMBL" id="MFB9103539.1"/>
    </source>
</evidence>
<dbReference type="EMBL" id="JBHMFA010000001">
    <property type="protein sequence ID" value="MFB9103539.1"/>
    <property type="molecule type" value="Genomic_DNA"/>
</dbReference>
<dbReference type="SUPFAM" id="SSF48403">
    <property type="entry name" value="Ankyrin repeat"/>
    <property type="match status" value="2"/>
</dbReference>
<dbReference type="PANTHER" id="PTHR44207:SF2">
    <property type="entry name" value="REPEAT PROTEIN, PUTATIVE-RELATED"/>
    <property type="match status" value="1"/>
</dbReference>
<feature type="repeat" description="ANK" evidence="1">
    <location>
        <begin position="438"/>
        <end position="471"/>
    </location>
</feature>
<keyword evidence="4" id="KW-1185">Reference proteome</keyword>
<dbReference type="InterPro" id="IPR036770">
    <property type="entry name" value="Ankyrin_rpt-contain_sf"/>
</dbReference>
<sequence>MNYKHTILVAFLFANLLSAQTKNTFLESDFWSTKPSIEVVEQKIDEGHDPTALTSNGFDAVVYAILQEAPNETIKHLLTKIGNPVNKLTHDKRTYAFWSAYKNNAELLQYLATENADFSLRDSHHFSPLTFAAVAGVTNTDIYDICIKNGIDVKTDVDEHGANALLLLTPHLANFELVDYFTSKGLDLNSVDQDGNGVFNYTAKAGNKAMLELLIKKGVPYKVLNKKGENALFLATKGSRKGYNTLDYLKYLEALGLEANIINTDGKTPLHNLAYGNKDLETFSYFINKDVAVNQIDVEGNTALINASSRNTLEIVAFLASKTDAINQVNKDGESALTKAISNTPEVVQFLIKKAADVHVIDAKGNNLGYYLLKSFRAKASDTFGEKLAALSNKGFNIKTSQKDGNSAYHLALDNRDALELLKVVHNFGVDINAKNNSGLTPLHKAVMQAKDEKILKYLLSIGAKKDIRTDFDETVYDLAKENEYLQNHQIDINFLK</sequence>
<organism evidence="3 4">
    <name type="scientific">Algibacter miyuki</name>
    <dbReference type="NCBI Taxonomy" id="1306933"/>
    <lineage>
        <taxon>Bacteria</taxon>
        <taxon>Pseudomonadati</taxon>
        <taxon>Bacteroidota</taxon>
        <taxon>Flavobacteriia</taxon>
        <taxon>Flavobacteriales</taxon>
        <taxon>Flavobacteriaceae</taxon>
        <taxon>Algibacter</taxon>
    </lineage>
</organism>
<proteinExistence type="predicted"/>
<accession>A0ABV5GVK6</accession>
<gene>
    <name evidence="3" type="ORF">ACFFU1_01410</name>
</gene>
<dbReference type="Proteomes" id="UP001589590">
    <property type="component" value="Unassembled WGS sequence"/>
</dbReference>
<dbReference type="PANTHER" id="PTHR44207">
    <property type="entry name" value="SURFACE ANTIGEN BSPA-LIKE-RELATED"/>
    <property type="match status" value="1"/>
</dbReference>
<keyword evidence="2" id="KW-0732">Signal</keyword>
<dbReference type="InterPro" id="IPR002110">
    <property type="entry name" value="Ankyrin_rpt"/>
</dbReference>
<feature type="chain" id="PRO_5045336423" evidence="2">
    <location>
        <begin position="20"/>
        <end position="497"/>
    </location>
</feature>
<evidence type="ECO:0000256" key="1">
    <source>
        <dbReference type="PROSITE-ProRule" id="PRU00023"/>
    </source>
</evidence>
<protein>
    <submittedName>
        <fullName evidence="3">Ankyrin repeat domain-containing protein</fullName>
    </submittedName>
</protein>
<comment type="caution">
    <text evidence="3">The sequence shown here is derived from an EMBL/GenBank/DDBJ whole genome shotgun (WGS) entry which is preliminary data.</text>
</comment>
<dbReference type="PROSITE" id="PS50297">
    <property type="entry name" value="ANK_REP_REGION"/>
    <property type="match status" value="1"/>
</dbReference>
<evidence type="ECO:0000256" key="2">
    <source>
        <dbReference type="SAM" id="SignalP"/>
    </source>
</evidence>
<dbReference type="SMART" id="SM00248">
    <property type="entry name" value="ANK"/>
    <property type="match status" value="11"/>
</dbReference>